<dbReference type="SMART" id="SM00064">
    <property type="entry name" value="FYVE"/>
    <property type="match status" value="1"/>
</dbReference>
<proteinExistence type="predicted"/>
<comment type="caution">
    <text evidence="6">The sequence shown here is derived from an EMBL/GenBank/DDBJ whole genome shotgun (WGS) entry which is preliminary data.</text>
</comment>
<keyword evidence="1" id="KW-0479">Metal-binding</keyword>
<dbReference type="Gene3D" id="3.30.40.10">
    <property type="entry name" value="Zinc/RING finger domain, C3HC4 (zinc finger)"/>
    <property type="match status" value="1"/>
</dbReference>
<reference evidence="6" key="1">
    <citation type="submission" date="2020-04" db="EMBL/GenBank/DDBJ databases">
        <authorList>
            <person name="Alioto T."/>
            <person name="Alioto T."/>
            <person name="Gomez Garrido J."/>
        </authorList>
    </citation>
    <scope>NUCLEOTIDE SEQUENCE</scope>
    <source>
        <strain evidence="6">A484AB</strain>
    </source>
</reference>
<dbReference type="PANTHER" id="PTHR45956:SF6">
    <property type="entry name" value="RUN DOMAIN-CONTAINING PROTEIN"/>
    <property type="match status" value="1"/>
</dbReference>
<dbReference type="PANTHER" id="PTHR45956">
    <property type="entry name" value="RUN AND FYVE DOMAIN-CONTAINING PROTEIN 2-LIKE PROTEIN"/>
    <property type="match status" value="1"/>
</dbReference>
<protein>
    <submittedName>
        <fullName evidence="6">RUN and FYVE domain-containing 2-like</fullName>
    </submittedName>
</protein>
<dbReference type="OrthoDB" id="79871at2759"/>
<dbReference type="Pfam" id="PF01363">
    <property type="entry name" value="FYVE"/>
    <property type="match status" value="1"/>
</dbReference>
<sequence>MINDSKDMENRLHEVSKEKGAVEETMQQISQQLVTCESKRNALEVDLKIERDWRSGLQEELMRVNENLSQMEGRARDLEELKQKYASLQEAHEELKKSFLEQETALIEMGNTLSSSHLKVVEMKEAHQNMKDMKWADDKDTDHCQLCKQAFSISRRKHHCRNCGGIFCNPCSDNEMPLPSSAKPVRVCDICYNTLLQRYQS</sequence>
<keyword evidence="3" id="KW-0862">Zinc</keyword>
<dbReference type="InterPro" id="IPR013083">
    <property type="entry name" value="Znf_RING/FYVE/PHD"/>
</dbReference>
<evidence type="ECO:0000256" key="4">
    <source>
        <dbReference type="ARBA" id="ARBA00023054"/>
    </source>
</evidence>
<accession>A0A6S7GWN2</accession>
<keyword evidence="7" id="KW-1185">Reference proteome</keyword>
<dbReference type="FunFam" id="3.30.40.10:FF:000046">
    <property type="entry name" value="RUN and FYVE domain containing 2"/>
    <property type="match status" value="1"/>
</dbReference>
<dbReference type="InterPro" id="IPR047335">
    <property type="entry name" value="RUFY1-3"/>
</dbReference>
<evidence type="ECO:0000256" key="3">
    <source>
        <dbReference type="ARBA" id="ARBA00022833"/>
    </source>
</evidence>
<feature type="region of interest" description="Disordered" evidence="5">
    <location>
        <begin position="1"/>
        <end position="24"/>
    </location>
</feature>
<organism evidence="6 7">
    <name type="scientific">Paramuricea clavata</name>
    <name type="common">Red gorgonian</name>
    <name type="synonym">Violescent sea-whip</name>
    <dbReference type="NCBI Taxonomy" id="317549"/>
    <lineage>
        <taxon>Eukaryota</taxon>
        <taxon>Metazoa</taxon>
        <taxon>Cnidaria</taxon>
        <taxon>Anthozoa</taxon>
        <taxon>Octocorallia</taxon>
        <taxon>Malacalcyonacea</taxon>
        <taxon>Plexauridae</taxon>
        <taxon>Paramuricea</taxon>
    </lineage>
</organism>
<dbReference type="AlphaFoldDB" id="A0A6S7GWN2"/>
<dbReference type="SUPFAM" id="SSF57903">
    <property type="entry name" value="FYVE/PHD zinc finger"/>
    <property type="match status" value="1"/>
</dbReference>
<evidence type="ECO:0000313" key="7">
    <source>
        <dbReference type="Proteomes" id="UP001152795"/>
    </source>
</evidence>
<feature type="compositionally biased region" description="Basic and acidic residues" evidence="5">
    <location>
        <begin position="1"/>
        <end position="22"/>
    </location>
</feature>
<dbReference type="GO" id="GO:0008270">
    <property type="term" value="F:zinc ion binding"/>
    <property type="evidence" value="ECO:0007669"/>
    <property type="project" value="UniProtKB-KW"/>
</dbReference>
<dbReference type="InterPro" id="IPR011011">
    <property type="entry name" value="Znf_FYVE_PHD"/>
</dbReference>
<dbReference type="PROSITE" id="PS50178">
    <property type="entry name" value="ZF_FYVE"/>
    <property type="match status" value="1"/>
</dbReference>
<dbReference type="InterPro" id="IPR017455">
    <property type="entry name" value="Znf_FYVE-rel"/>
</dbReference>
<keyword evidence="2" id="KW-0863">Zinc-finger</keyword>
<evidence type="ECO:0000256" key="5">
    <source>
        <dbReference type="SAM" id="MobiDB-lite"/>
    </source>
</evidence>
<dbReference type="CDD" id="cd15721">
    <property type="entry name" value="FYVE_RUFY1_like"/>
    <property type="match status" value="1"/>
</dbReference>
<dbReference type="EMBL" id="CACRXK020001410">
    <property type="protein sequence ID" value="CAB3988950.1"/>
    <property type="molecule type" value="Genomic_DNA"/>
</dbReference>
<evidence type="ECO:0000313" key="6">
    <source>
        <dbReference type="EMBL" id="CAB3988950.1"/>
    </source>
</evidence>
<dbReference type="InterPro" id="IPR000306">
    <property type="entry name" value="Znf_FYVE"/>
</dbReference>
<dbReference type="Proteomes" id="UP001152795">
    <property type="component" value="Unassembled WGS sequence"/>
</dbReference>
<name>A0A6S7GWN2_PARCT</name>
<gene>
    <name evidence="6" type="ORF">PACLA_8A067962</name>
</gene>
<keyword evidence="4" id="KW-0175">Coiled coil</keyword>
<evidence type="ECO:0000256" key="1">
    <source>
        <dbReference type="ARBA" id="ARBA00022723"/>
    </source>
</evidence>
<evidence type="ECO:0000256" key="2">
    <source>
        <dbReference type="ARBA" id="ARBA00022771"/>
    </source>
</evidence>